<evidence type="ECO:0000313" key="2">
    <source>
        <dbReference type="EMBL" id="KAK4194740.1"/>
    </source>
</evidence>
<reference evidence="2" key="1">
    <citation type="journal article" date="2023" name="Mol. Phylogenet. Evol.">
        <title>Genome-scale phylogeny and comparative genomics of the fungal order Sordariales.</title>
        <authorList>
            <person name="Hensen N."/>
            <person name="Bonometti L."/>
            <person name="Westerberg I."/>
            <person name="Brannstrom I.O."/>
            <person name="Guillou S."/>
            <person name="Cros-Aarteil S."/>
            <person name="Calhoun S."/>
            <person name="Haridas S."/>
            <person name="Kuo A."/>
            <person name="Mondo S."/>
            <person name="Pangilinan J."/>
            <person name="Riley R."/>
            <person name="LaButti K."/>
            <person name="Andreopoulos B."/>
            <person name="Lipzen A."/>
            <person name="Chen C."/>
            <person name="Yan M."/>
            <person name="Daum C."/>
            <person name="Ng V."/>
            <person name="Clum A."/>
            <person name="Steindorff A."/>
            <person name="Ohm R.A."/>
            <person name="Martin F."/>
            <person name="Silar P."/>
            <person name="Natvig D.O."/>
            <person name="Lalanne C."/>
            <person name="Gautier V."/>
            <person name="Ament-Velasquez S.L."/>
            <person name="Kruys A."/>
            <person name="Hutchinson M.I."/>
            <person name="Powell A.J."/>
            <person name="Barry K."/>
            <person name="Miller A.N."/>
            <person name="Grigoriev I.V."/>
            <person name="Debuchy R."/>
            <person name="Gladieux P."/>
            <person name="Hiltunen Thoren M."/>
            <person name="Johannesson H."/>
        </authorList>
    </citation>
    <scope>NUCLEOTIDE SEQUENCE</scope>
    <source>
        <strain evidence="2">CBS 315.58</strain>
    </source>
</reference>
<dbReference type="AlphaFoldDB" id="A0AAN7AR91"/>
<proteinExistence type="predicted"/>
<dbReference type="InterPro" id="IPR032801">
    <property type="entry name" value="PXL2A/B/C"/>
</dbReference>
<dbReference type="InterPro" id="IPR036249">
    <property type="entry name" value="Thioredoxin-like_sf"/>
</dbReference>
<feature type="region of interest" description="Disordered" evidence="1">
    <location>
        <begin position="1"/>
        <end position="75"/>
    </location>
</feature>
<protein>
    <recommendedName>
        <fullName evidence="4">Alkyl hydroperoxide reductase subunit C/ Thiol specific antioxidant domain-containing protein</fullName>
    </recommendedName>
</protein>
<evidence type="ECO:0008006" key="4">
    <source>
        <dbReference type="Google" id="ProtNLM"/>
    </source>
</evidence>
<feature type="compositionally biased region" description="Pro residues" evidence="1">
    <location>
        <begin position="1"/>
        <end position="17"/>
    </location>
</feature>
<evidence type="ECO:0000256" key="1">
    <source>
        <dbReference type="SAM" id="MobiDB-lite"/>
    </source>
</evidence>
<comment type="caution">
    <text evidence="2">The sequence shown here is derived from an EMBL/GenBank/DDBJ whole genome shotgun (WGS) entry which is preliminary data.</text>
</comment>
<dbReference type="PANTHER" id="PTHR42336:SF2">
    <property type="entry name" value="THIOREDOXIN DOMAIN-CONTAINING PROTEIN"/>
    <property type="match status" value="1"/>
</dbReference>
<feature type="non-terminal residue" evidence="2">
    <location>
        <position position="229"/>
    </location>
</feature>
<organism evidence="2 3">
    <name type="scientific">Triangularia verruculosa</name>
    <dbReference type="NCBI Taxonomy" id="2587418"/>
    <lineage>
        <taxon>Eukaryota</taxon>
        <taxon>Fungi</taxon>
        <taxon>Dikarya</taxon>
        <taxon>Ascomycota</taxon>
        <taxon>Pezizomycotina</taxon>
        <taxon>Sordariomycetes</taxon>
        <taxon>Sordariomycetidae</taxon>
        <taxon>Sordariales</taxon>
        <taxon>Podosporaceae</taxon>
        <taxon>Triangularia</taxon>
    </lineage>
</organism>
<name>A0AAN7AR91_9PEZI</name>
<accession>A0AAN7AR91</accession>
<dbReference type="EMBL" id="MU864042">
    <property type="protein sequence ID" value="KAK4194740.1"/>
    <property type="molecule type" value="Genomic_DNA"/>
</dbReference>
<reference evidence="2" key="2">
    <citation type="submission" date="2023-05" db="EMBL/GenBank/DDBJ databases">
        <authorList>
            <consortium name="Lawrence Berkeley National Laboratory"/>
            <person name="Steindorff A."/>
            <person name="Hensen N."/>
            <person name="Bonometti L."/>
            <person name="Westerberg I."/>
            <person name="Brannstrom I.O."/>
            <person name="Guillou S."/>
            <person name="Cros-Aarteil S."/>
            <person name="Calhoun S."/>
            <person name="Haridas S."/>
            <person name="Kuo A."/>
            <person name="Mondo S."/>
            <person name="Pangilinan J."/>
            <person name="Riley R."/>
            <person name="Labutti K."/>
            <person name="Andreopoulos B."/>
            <person name="Lipzen A."/>
            <person name="Chen C."/>
            <person name="Yanf M."/>
            <person name="Daum C."/>
            <person name="Ng V."/>
            <person name="Clum A."/>
            <person name="Ohm R."/>
            <person name="Martin F."/>
            <person name="Silar P."/>
            <person name="Natvig D."/>
            <person name="Lalanne C."/>
            <person name="Gautier V."/>
            <person name="Ament-Velasquez S.L."/>
            <person name="Kruys A."/>
            <person name="Hutchinson M.I."/>
            <person name="Powell A.J."/>
            <person name="Barry K."/>
            <person name="Miller A.N."/>
            <person name="Grigoriev I.V."/>
            <person name="Debuchy R."/>
            <person name="Gladieux P."/>
            <person name="Thoren M.H."/>
            <person name="Johannesson H."/>
        </authorList>
    </citation>
    <scope>NUCLEOTIDE SEQUENCE</scope>
    <source>
        <strain evidence="2">CBS 315.58</strain>
    </source>
</reference>
<sequence length="229" mass="25015">MWPSSQSPPAPPGPPPAVHAHSHVNTRRSAADEEELPPPSYYSSVVQPERDGQQLVGTRDQPPRVGDRAPSLGPTVTFPTEKPVLVVFLRVCGCPFAEKTFTNLTTFSTTHPEITCIAVTQSPPAETDDWVISLGGAWSVTVVPDPELKLYRAWGLGENRSWYDWFVENLKVPLTSPTNVTSLDHTTGHGRRYTGGSKWQQGAGFGVDAGGVVRWVWVGGRVDEVVDFE</sequence>
<keyword evidence="3" id="KW-1185">Reference proteome</keyword>
<evidence type="ECO:0000313" key="3">
    <source>
        <dbReference type="Proteomes" id="UP001303160"/>
    </source>
</evidence>
<dbReference type="Gene3D" id="3.40.30.10">
    <property type="entry name" value="Glutaredoxin"/>
    <property type="match status" value="1"/>
</dbReference>
<dbReference type="SUPFAM" id="SSF52833">
    <property type="entry name" value="Thioredoxin-like"/>
    <property type="match status" value="1"/>
</dbReference>
<gene>
    <name evidence="2" type="ORF">QBC40DRAFT_213009</name>
</gene>
<dbReference type="PANTHER" id="PTHR42336">
    <property type="entry name" value="THIOREDOXIN DOMAIN-CONTAINING PROTEIN-RELATED"/>
    <property type="match status" value="1"/>
</dbReference>
<dbReference type="Proteomes" id="UP001303160">
    <property type="component" value="Unassembled WGS sequence"/>
</dbReference>
<dbReference type="Pfam" id="PF13911">
    <property type="entry name" value="AhpC-TSA_2"/>
    <property type="match status" value="1"/>
</dbReference>